<reference evidence="9" key="1">
    <citation type="submission" date="2019-07" db="EMBL/GenBank/DDBJ databases">
        <title>Annotation for the trematode Paragonimus miyazaki's.</title>
        <authorList>
            <person name="Choi Y.-J."/>
        </authorList>
    </citation>
    <scope>NUCLEOTIDE SEQUENCE</scope>
    <source>
        <strain evidence="9">Japan</strain>
    </source>
</reference>
<dbReference type="SUPFAM" id="SSF46689">
    <property type="entry name" value="Homeodomain-like"/>
    <property type="match status" value="1"/>
</dbReference>
<comment type="caution">
    <text evidence="9">The sequence shown here is derived from an EMBL/GenBank/DDBJ whole genome shotgun (WGS) entry which is preliminary data.</text>
</comment>
<comment type="subcellular location">
    <subcellularLocation>
        <location evidence="1 6 7">Nucleus</location>
    </subcellularLocation>
</comment>
<evidence type="ECO:0000256" key="1">
    <source>
        <dbReference type="ARBA" id="ARBA00004123"/>
    </source>
</evidence>
<dbReference type="GO" id="GO:0003677">
    <property type="term" value="F:DNA binding"/>
    <property type="evidence" value="ECO:0007669"/>
    <property type="project" value="UniProtKB-UniRule"/>
</dbReference>
<dbReference type="Gene3D" id="1.10.10.60">
    <property type="entry name" value="Homeodomain-like"/>
    <property type="match status" value="1"/>
</dbReference>
<dbReference type="EMBL" id="JTDE01000215">
    <property type="protein sequence ID" value="KAF7261949.1"/>
    <property type="molecule type" value="Genomic_DNA"/>
</dbReference>
<dbReference type="PROSITE" id="PS50071">
    <property type="entry name" value="HOMEOBOX_2"/>
    <property type="match status" value="1"/>
</dbReference>
<feature type="non-terminal residue" evidence="9">
    <location>
        <position position="1"/>
    </location>
</feature>
<dbReference type="SMART" id="SM00389">
    <property type="entry name" value="HOX"/>
    <property type="match status" value="1"/>
</dbReference>
<keyword evidence="3 6" id="KW-0238">DNA-binding</keyword>
<dbReference type="PRINTS" id="PR00024">
    <property type="entry name" value="HOMEOBOX"/>
</dbReference>
<dbReference type="Pfam" id="PF00046">
    <property type="entry name" value="Homeodomain"/>
    <property type="match status" value="1"/>
</dbReference>
<sequence>LDNVSISDTYPRINDTSIGLNKITSFDPAFFAISTKPPNTFTEPRVVCPPTPEALLSTTHSPCRLQSEDSYWRFREHWIPPSPMQFAPTYFPTGSSTCPPFYRPCHMNRTNTISNISPRHIPKEMHVAAAAAAAFALRSNALPTCSHQRRHIPPTHSYTGEFRRFADLSAEAVSLFGNQLSPTVITHTSIEHPQSASYSDNFVDKQNERQNLRKKRRPYTRFQTMVLEKEYGETSYITRQKRWELSCRLNLNERQVKVWFQNRRMKTKKLQSRSHEQTGVEQTHFDDEQHTNSMKFNQSAIDQSQWKTMTTLPSHKICSPSGLCESAAPENLGTIPSASNGTQEHIDSFQTNTSILNLSKSHFLASSVFTADLNRLAQSSSEESSGLTRSLILH</sequence>
<dbReference type="GO" id="GO:0000981">
    <property type="term" value="F:DNA-binding transcription factor activity, RNA polymerase II-specific"/>
    <property type="evidence" value="ECO:0007669"/>
    <property type="project" value="InterPro"/>
</dbReference>
<dbReference type="PANTHER" id="PTHR45874">
    <property type="entry name" value="HOMEOBOX PROTEIN ABDOMINAL-B"/>
    <property type="match status" value="1"/>
</dbReference>
<keyword evidence="10" id="KW-1185">Reference proteome</keyword>
<evidence type="ECO:0000256" key="7">
    <source>
        <dbReference type="RuleBase" id="RU000682"/>
    </source>
</evidence>
<evidence type="ECO:0000256" key="6">
    <source>
        <dbReference type="PROSITE-ProRule" id="PRU00108"/>
    </source>
</evidence>
<dbReference type="GO" id="GO:0005634">
    <property type="term" value="C:nucleus"/>
    <property type="evidence" value="ECO:0007669"/>
    <property type="project" value="UniProtKB-SubCell"/>
</dbReference>
<evidence type="ECO:0000313" key="9">
    <source>
        <dbReference type="EMBL" id="KAF7261949.1"/>
    </source>
</evidence>
<dbReference type="InterPro" id="IPR009057">
    <property type="entry name" value="Homeodomain-like_sf"/>
</dbReference>
<gene>
    <name evidence="9" type="ORF">EG68_00801</name>
</gene>
<dbReference type="CDD" id="cd00086">
    <property type="entry name" value="homeodomain"/>
    <property type="match status" value="1"/>
</dbReference>
<dbReference type="InterPro" id="IPR017970">
    <property type="entry name" value="Homeobox_CS"/>
</dbReference>
<organism evidence="9 10">
    <name type="scientific">Paragonimus skrjabini miyazakii</name>
    <dbReference type="NCBI Taxonomy" id="59628"/>
    <lineage>
        <taxon>Eukaryota</taxon>
        <taxon>Metazoa</taxon>
        <taxon>Spiralia</taxon>
        <taxon>Lophotrochozoa</taxon>
        <taxon>Platyhelminthes</taxon>
        <taxon>Trematoda</taxon>
        <taxon>Digenea</taxon>
        <taxon>Plagiorchiida</taxon>
        <taxon>Troglotremata</taxon>
        <taxon>Troglotrematidae</taxon>
        <taxon>Paragonimus</taxon>
    </lineage>
</organism>
<evidence type="ECO:0000256" key="3">
    <source>
        <dbReference type="ARBA" id="ARBA00023125"/>
    </source>
</evidence>
<keyword evidence="4 6" id="KW-0371">Homeobox</keyword>
<evidence type="ECO:0000256" key="4">
    <source>
        <dbReference type="ARBA" id="ARBA00023155"/>
    </source>
</evidence>
<accession>A0A8S9Z3B7</accession>
<evidence type="ECO:0000256" key="2">
    <source>
        <dbReference type="ARBA" id="ARBA00006317"/>
    </source>
</evidence>
<dbReference type="AlphaFoldDB" id="A0A8S9Z3B7"/>
<keyword evidence="5 6" id="KW-0539">Nucleus</keyword>
<comment type="similarity">
    <text evidence="2">Belongs to the Abd-B homeobox family.</text>
</comment>
<dbReference type="InterPro" id="IPR046333">
    <property type="entry name" value="HXA10/ABDB-like"/>
</dbReference>
<evidence type="ECO:0000313" key="10">
    <source>
        <dbReference type="Proteomes" id="UP000822476"/>
    </source>
</evidence>
<dbReference type="InterPro" id="IPR020479">
    <property type="entry name" value="HD_metazoa"/>
</dbReference>
<dbReference type="Proteomes" id="UP000822476">
    <property type="component" value="Unassembled WGS sequence"/>
</dbReference>
<evidence type="ECO:0000259" key="8">
    <source>
        <dbReference type="PROSITE" id="PS50071"/>
    </source>
</evidence>
<proteinExistence type="inferred from homology"/>
<feature type="domain" description="Homeobox" evidence="8">
    <location>
        <begin position="210"/>
        <end position="270"/>
    </location>
</feature>
<protein>
    <recommendedName>
        <fullName evidence="8">Homeobox domain-containing protein</fullName>
    </recommendedName>
</protein>
<dbReference type="PROSITE" id="PS00027">
    <property type="entry name" value="HOMEOBOX_1"/>
    <property type="match status" value="1"/>
</dbReference>
<dbReference type="InterPro" id="IPR001356">
    <property type="entry name" value="HD"/>
</dbReference>
<name>A0A8S9Z3B7_9TREM</name>
<dbReference type="OrthoDB" id="6159439at2759"/>
<feature type="DNA-binding region" description="Homeobox" evidence="6">
    <location>
        <begin position="212"/>
        <end position="271"/>
    </location>
</feature>
<evidence type="ECO:0000256" key="5">
    <source>
        <dbReference type="ARBA" id="ARBA00023242"/>
    </source>
</evidence>